<dbReference type="EMBL" id="QXGH01000024">
    <property type="protein sequence ID" value="RHW25458.1"/>
    <property type="molecule type" value="Genomic_DNA"/>
</dbReference>
<keyword evidence="2" id="KW-1185">Reference proteome</keyword>
<protein>
    <submittedName>
        <fullName evidence="1">Uncharacterized protein</fullName>
    </submittedName>
</protein>
<evidence type="ECO:0000313" key="2">
    <source>
        <dbReference type="Proteomes" id="UP000283644"/>
    </source>
</evidence>
<comment type="caution">
    <text evidence="1">The sequence shown here is derived from an EMBL/GenBank/DDBJ whole genome shotgun (WGS) entry which is preliminary data.</text>
</comment>
<proteinExistence type="predicted"/>
<organism evidence="1 2">
    <name type="scientific">Nocardioides immobilis</name>
    <dbReference type="NCBI Taxonomy" id="2049295"/>
    <lineage>
        <taxon>Bacteria</taxon>
        <taxon>Bacillati</taxon>
        <taxon>Actinomycetota</taxon>
        <taxon>Actinomycetes</taxon>
        <taxon>Propionibacteriales</taxon>
        <taxon>Nocardioidaceae</taxon>
        <taxon>Nocardioides</taxon>
    </lineage>
</organism>
<name>A0A417XYK9_9ACTN</name>
<reference evidence="1 2" key="1">
    <citation type="submission" date="2018-09" db="EMBL/GenBank/DDBJ databases">
        <title>Genome sequencing of Nocardioides immobilis CCTCC AB 2017083 for comparison to Nocardioides silvaticus.</title>
        <authorList>
            <person name="Li C."/>
            <person name="Wang G."/>
        </authorList>
    </citation>
    <scope>NUCLEOTIDE SEQUENCE [LARGE SCALE GENOMIC DNA]</scope>
    <source>
        <strain evidence="1 2">CCTCC AB 2017083</strain>
    </source>
</reference>
<evidence type="ECO:0000313" key="1">
    <source>
        <dbReference type="EMBL" id="RHW25458.1"/>
    </source>
</evidence>
<gene>
    <name evidence="1" type="ORF">D0Z08_19725</name>
</gene>
<dbReference type="AlphaFoldDB" id="A0A417XYK9"/>
<dbReference type="Proteomes" id="UP000283644">
    <property type="component" value="Unassembled WGS sequence"/>
</dbReference>
<sequence length="118" mass="12854">MRAAILALMTTHPTGADYRNQTVRIADLAVTKDLLHGLTFENCQLIGPAVIAPLGTTQMIRCSWDGDFDAFVWPIPAERTVIGAIGLADCTLIDCRMTRIGLVVPEDNLDQVKRGFGL</sequence>
<accession>A0A417XYK9</accession>